<keyword evidence="4" id="KW-1185">Reference proteome</keyword>
<dbReference type="PANTHER" id="PTHR33747">
    <property type="entry name" value="UPF0225 PROTEIN SCO1677"/>
    <property type="match status" value="1"/>
</dbReference>
<dbReference type="SUPFAM" id="SSF54427">
    <property type="entry name" value="NTF2-like"/>
    <property type="match status" value="1"/>
</dbReference>
<evidence type="ECO:0000256" key="1">
    <source>
        <dbReference type="SAM" id="MobiDB-lite"/>
    </source>
</evidence>
<dbReference type="Gene3D" id="3.10.450.50">
    <property type="match status" value="1"/>
</dbReference>
<evidence type="ECO:0000259" key="2">
    <source>
        <dbReference type="Pfam" id="PF17775"/>
    </source>
</evidence>
<evidence type="ECO:0000313" key="3">
    <source>
        <dbReference type="EMBL" id="KAL2612683.1"/>
    </source>
</evidence>
<dbReference type="InterPro" id="IPR048469">
    <property type="entry name" value="YchJ-like_M"/>
</dbReference>
<organism evidence="3 4">
    <name type="scientific">Riccia fluitans</name>
    <dbReference type="NCBI Taxonomy" id="41844"/>
    <lineage>
        <taxon>Eukaryota</taxon>
        <taxon>Viridiplantae</taxon>
        <taxon>Streptophyta</taxon>
        <taxon>Embryophyta</taxon>
        <taxon>Marchantiophyta</taxon>
        <taxon>Marchantiopsida</taxon>
        <taxon>Marchantiidae</taxon>
        <taxon>Marchantiales</taxon>
        <taxon>Ricciaceae</taxon>
        <taxon>Riccia</taxon>
    </lineage>
</organism>
<feature type="compositionally biased region" description="Polar residues" evidence="1">
    <location>
        <begin position="71"/>
        <end position="88"/>
    </location>
</feature>
<protein>
    <recommendedName>
        <fullName evidence="2">YchJ-like middle NTF2-like domain-containing protein</fullName>
    </recommendedName>
</protein>
<gene>
    <name evidence="3" type="ORF">R1flu_024375</name>
</gene>
<dbReference type="AlphaFoldDB" id="A0ABD1XUP4"/>
<feature type="region of interest" description="Disordered" evidence="1">
    <location>
        <begin position="249"/>
        <end position="280"/>
    </location>
</feature>
<feature type="region of interest" description="Disordered" evidence="1">
    <location>
        <begin position="67"/>
        <end position="92"/>
    </location>
</feature>
<dbReference type="Pfam" id="PF17775">
    <property type="entry name" value="YchJ_M-like"/>
    <property type="match status" value="1"/>
</dbReference>
<dbReference type="PANTHER" id="PTHR33747:SF1">
    <property type="entry name" value="ADENYLATE CYCLASE-ASSOCIATED CAP C-TERMINAL DOMAIN-CONTAINING PROTEIN"/>
    <property type="match status" value="1"/>
</dbReference>
<name>A0ABD1XUP4_9MARC</name>
<dbReference type="EMBL" id="JBHFFA010000007">
    <property type="protein sequence ID" value="KAL2612683.1"/>
    <property type="molecule type" value="Genomic_DNA"/>
</dbReference>
<accession>A0ABD1XUP4</accession>
<proteinExistence type="predicted"/>
<feature type="domain" description="YchJ-like middle NTF2-like" evidence="2">
    <location>
        <begin position="115"/>
        <end position="218"/>
    </location>
</feature>
<evidence type="ECO:0000313" key="4">
    <source>
        <dbReference type="Proteomes" id="UP001605036"/>
    </source>
</evidence>
<dbReference type="Proteomes" id="UP001605036">
    <property type="component" value="Unassembled WGS sequence"/>
</dbReference>
<reference evidence="3 4" key="1">
    <citation type="submission" date="2024-09" db="EMBL/GenBank/DDBJ databases">
        <title>Chromosome-scale assembly of Riccia fluitans.</title>
        <authorList>
            <person name="Paukszto L."/>
            <person name="Sawicki J."/>
            <person name="Karawczyk K."/>
            <person name="Piernik-Szablinska J."/>
            <person name="Szczecinska M."/>
            <person name="Mazdziarz M."/>
        </authorList>
    </citation>
    <scope>NUCLEOTIDE SEQUENCE [LARGE SCALE GENOMIC DNA]</scope>
    <source>
        <strain evidence="3">Rf_01</strain>
        <tissue evidence="3">Aerial parts of the thallus</tissue>
    </source>
</reference>
<dbReference type="InterPro" id="IPR032710">
    <property type="entry name" value="NTF2-like_dom_sf"/>
</dbReference>
<comment type="caution">
    <text evidence="3">The sequence shown here is derived from an EMBL/GenBank/DDBJ whole genome shotgun (WGS) entry which is preliminary data.</text>
</comment>
<sequence>MATMLSPTLSHVTSGIGSSRSNFLGVRGFPAAHGNSGCTFSGSNSQERLRIVRVAAEVKGFGKVVPKTKKSAGQTDKPSQDTAKTSQCPCGGGEDKKVYSECCGRYHGGVIEPDAQTLMKARFSAYVLGVVPYVVRTTHPEHPNWEAVDDFPADVKAKCERLRFVKLEILEFKEESETEASVSYIATYTVLKGGRGERQFLKEKSKFVKENERWLYRDREALSQASEAAWMASTSNFVDAEIARKASNKGTTTKPGFVGASSGGEARVPKVNVKNRTGAK</sequence>